<dbReference type="InterPro" id="IPR000719">
    <property type="entry name" value="Prot_kinase_dom"/>
</dbReference>
<dbReference type="GO" id="GO:0004674">
    <property type="term" value="F:protein serine/threonine kinase activity"/>
    <property type="evidence" value="ECO:0007669"/>
    <property type="project" value="TreeGrafter"/>
</dbReference>
<evidence type="ECO:0000256" key="1">
    <source>
        <dbReference type="ARBA" id="ARBA00022679"/>
    </source>
</evidence>
<dbReference type="PRINTS" id="PR00109">
    <property type="entry name" value="TYRKINASE"/>
</dbReference>
<dbReference type="AlphaFoldDB" id="A0A9N9BQU9"/>
<dbReference type="InterPro" id="IPR000626">
    <property type="entry name" value="Ubiquitin-like_dom"/>
</dbReference>
<keyword evidence="3" id="KW-0418">Kinase</keyword>
<dbReference type="Proteomes" id="UP000789759">
    <property type="component" value="Unassembled WGS sequence"/>
</dbReference>
<organism evidence="7 8">
    <name type="scientific">Cetraspora pellucida</name>
    <dbReference type="NCBI Taxonomy" id="1433469"/>
    <lineage>
        <taxon>Eukaryota</taxon>
        <taxon>Fungi</taxon>
        <taxon>Fungi incertae sedis</taxon>
        <taxon>Mucoromycota</taxon>
        <taxon>Glomeromycotina</taxon>
        <taxon>Glomeromycetes</taxon>
        <taxon>Diversisporales</taxon>
        <taxon>Gigasporaceae</taxon>
        <taxon>Cetraspora</taxon>
    </lineage>
</organism>
<evidence type="ECO:0000256" key="4">
    <source>
        <dbReference type="ARBA" id="ARBA00022840"/>
    </source>
</evidence>
<dbReference type="SUPFAM" id="SSF54236">
    <property type="entry name" value="Ubiquitin-like"/>
    <property type="match status" value="1"/>
</dbReference>
<evidence type="ECO:0000259" key="5">
    <source>
        <dbReference type="PROSITE" id="PS50011"/>
    </source>
</evidence>
<keyword evidence="1" id="KW-0808">Transferase</keyword>
<sequence length="493" mass="56377">MLKSSKNVLIDNFIRRRRHANTYNFLEWVEPEQFRNIELLAKGGYGTIYTATWIDGPIYRQGPYKNSRHKLRKNPNETVALKTLYDSSNGIEKLLKETDQTLQFSRVKIYGLTKNPCNDEYAIVMLYYKHGDLRNFLKKYETHGMIDILRSIINDLESIHNAGVIHCDLHSGNILLPNANTAIIADYGLAQPASHITSTDSDSAYGVIPYMAPELLRGKPKSKKSDIYALGIIMWELSSGEPAFFDQKHDICLQLAICGGFRPKTIKGTSEQYAELMQRCWDVNPEKRPTIDELKQTSLHFGYKDLPTKRCRTIKNPSIYYSRLISNNLIINEYLAGISNNNIKINEYLAGISNNNITINEYIAGISNTNITINEYIAGISNNNITINDLDNKIMTANCTTNLMNDPLKWLEIYANFVKILTRYIILDVEPSEFLEDIKAKIHAKNGLPVWCMGFIFEGKQLEDDQLFLIIILKRIDNSFSTQTLLWCLISFP</sequence>
<dbReference type="PRINTS" id="PR00348">
    <property type="entry name" value="UBIQUITIN"/>
</dbReference>
<dbReference type="EMBL" id="CAJVQA010003363">
    <property type="protein sequence ID" value="CAG8572868.1"/>
    <property type="molecule type" value="Genomic_DNA"/>
</dbReference>
<dbReference type="Gene3D" id="3.10.20.90">
    <property type="entry name" value="Phosphatidylinositol 3-kinase Catalytic Subunit, Chain A, domain 1"/>
    <property type="match status" value="1"/>
</dbReference>
<proteinExistence type="predicted"/>
<dbReference type="InterPro" id="IPR051681">
    <property type="entry name" value="Ser/Thr_Kinases-Pseudokinases"/>
</dbReference>
<dbReference type="PROSITE" id="PS50053">
    <property type="entry name" value="UBIQUITIN_2"/>
    <property type="match status" value="1"/>
</dbReference>
<keyword evidence="2" id="KW-0547">Nucleotide-binding</keyword>
<comment type="caution">
    <text evidence="7">The sequence shown here is derived from an EMBL/GenBank/DDBJ whole genome shotgun (WGS) entry which is preliminary data.</text>
</comment>
<dbReference type="GO" id="GO:0005524">
    <property type="term" value="F:ATP binding"/>
    <property type="evidence" value="ECO:0007669"/>
    <property type="project" value="UniProtKB-KW"/>
</dbReference>
<dbReference type="InterPro" id="IPR029071">
    <property type="entry name" value="Ubiquitin-like_domsf"/>
</dbReference>
<dbReference type="Pfam" id="PF00240">
    <property type="entry name" value="ubiquitin"/>
    <property type="match status" value="1"/>
</dbReference>
<dbReference type="OrthoDB" id="2213591at2759"/>
<dbReference type="PANTHER" id="PTHR44329:SF288">
    <property type="entry name" value="MITOGEN-ACTIVATED PROTEIN KINASE KINASE KINASE 20"/>
    <property type="match status" value="1"/>
</dbReference>
<evidence type="ECO:0000259" key="6">
    <source>
        <dbReference type="PROSITE" id="PS50053"/>
    </source>
</evidence>
<feature type="domain" description="Ubiquitin-like" evidence="6">
    <location>
        <begin position="411"/>
        <end position="466"/>
    </location>
</feature>
<evidence type="ECO:0000313" key="8">
    <source>
        <dbReference type="Proteomes" id="UP000789759"/>
    </source>
</evidence>
<dbReference type="InterPro" id="IPR019956">
    <property type="entry name" value="Ubiquitin_dom"/>
</dbReference>
<keyword evidence="8" id="KW-1185">Reference proteome</keyword>
<dbReference type="SUPFAM" id="SSF56112">
    <property type="entry name" value="Protein kinase-like (PK-like)"/>
    <property type="match status" value="1"/>
</dbReference>
<evidence type="ECO:0000256" key="2">
    <source>
        <dbReference type="ARBA" id="ARBA00022741"/>
    </source>
</evidence>
<gene>
    <name evidence="7" type="ORF">CPELLU_LOCUS5735</name>
</gene>
<dbReference type="Gene3D" id="1.10.510.10">
    <property type="entry name" value="Transferase(Phosphotransferase) domain 1"/>
    <property type="match status" value="1"/>
</dbReference>
<protein>
    <submittedName>
        <fullName evidence="7">5827_t:CDS:1</fullName>
    </submittedName>
</protein>
<dbReference type="PANTHER" id="PTHR44329">
    <property type="entry name" value="SERINE/THREONINE-PROTEIN KINASE TNNI3K-RELATED"/>
    <property type="match status" value="1"/>
</dbReference>
<dbReference type="PROSITE" id="PS50011">
    <property type="entry name" value="PROTEIN_KINASE_DOM"/>
    <property type="match status" value="1"/>
</dbReference>
<keyword evidence="4" id="KW-0067">ATP-binding</keyword>
<dbReference type="InterPro" id="IPR011009">
    <property type="entry name" value="Kinase-like_dom_sf"/>
</dbReference>
<evidence type="ECO:0000313" key="7">
    <source>
        <dbReference type="EMBL" id="CAG8572868.1"/>
    </source>
</evidence>
<name>A0A9N9BQU9_9GLOM</name>
<feature type="domain" description="Protein kinase" evidence="5">
    <location>
        <begin position="34"/>
        <end position="303"/>
    </location>
</feature>
<dbReference type="InterPro" id="IPR001245">
    <property type="entry name" value="Ser-Thr/Tyr_kinase_cat_dom"/>
</dbReference>
<accession>A0A9N9BQU9</accession>
<evidence type="ECO:0000256" key="3">
    <source>
        <dbReference type="ARBA" id="ARBA00022777"/>
    </source>
</evidence>
<reference evidence="7" key="1">
    <citation type="submission" date="2021-06" db="EMBL/GenBank/DDBJ databases">
        <authorList>
            <person name="Kallberg Y."/>
            <person name="Tangrot J."/>
            <person name="Rosling A."/>
        </authorList>
    </citation>
    <scope>NUCLEOTIDE SEQUENCE</scope>
    <source>
        <strain evidence="7">FL966</strain>
    </source>
</reference>
<dbReference type="Pfam" id="PF07714">
    <property type="entry name" value="PK_Tyr_Ser-Thr"/>
    <property type="match status" value="1"/>
</dbReference>